<dbReference type="InterPro" id="IPR000719">
    <property type="entry name" value="Prot_kinase_dom"/>
</dbReference>
<comment type="caution">
    <text evidence="9">The sequence shown here is derived from an EMBL/GenBank/DDBJ whole genome shotgun (WGS) entry which is preliminary data.</text>
</comment>
<dbReference type="Gene3D" id="1.10.510.10">
    <property type="entry name" value="Transferase(Phosphotransferase) domain 1"/>
    <property type="match status" value="1"/>
</dbReference>
<dbReference type="InterPro" id="IPR011009">
    <property type="entry name" value="Kinase-like_dom_sf"/>
</dbReference>
<feature type="compositionally biased region" description="Polar residues" evidence="6">
    <location>
        <begin position="679"/>
        <end position="690"/>
    </location>
</feature>
<dbReference type="PROSITE" id="PS50011">
    <property type="entry name" value="PROTEIN_KINASE_DOM"/>
    <property type="match status" value="1"/>
</dbReference>
<dbReference type="SUPFAM" id="SSF56112">
    <property type="entry name" value="Protein kinase-like (PK-like)"/>
    <property type="match status" value="1"/>
</dbReference>
<keyword evidence="10" id="KW-1185">Reference proteome</keyword>
<dbReference type="InterPro" id="IPR008271">
    <property type="entry name" value="Ser/Thr_kinase_AS"/>
</dbReference>
<dbReference type="Gene3D" id="3.30.200.20">
    <property type="entry name" value="Phosphorylase Kinase, domain 1"/>
    <property type="match status" value="1"/>
</dbReference>
<keyword evidence="7" id="KW-1133">Transmembrane helix</keyword>
<dbReference type="Proteomes" id="UP000316304">
    <property type="component" value="Unassembled WGS sequence"/>
</dbReference>
<feature type="binding site" evidence="5">
    <location>
        <position position="416"/>
    </location>
    <ligand>
        <name>ATP</name>
        <dbReference type="ChEBI" id="CHEBI:30616"/>
    </ligand>
</feature>
<dbReference type="EMBL" id="SJPT01000003">
    <property type="protein sequence ID" value="TWU24284.1"/>
    <property type="molecule type" value="Genomic_DNA"/>
</dbReference>
<evidence type="ECO:0000256" key="5">
    <source>
        <dbReference type="PROSITE-ProRule" id="PRU10141"/>
    </source>
</evidence>
<dbReference type="PANTHER" id="PTHR43289">
    <property type="entry name" value="MITOGEN-ACTIVATED PROTEIN KINASE KINASE KINASE 20-RELATED"/>
    <property type="match status" value="1"/>
</dbReference>
<dbReference type="AlphaFoldDB" id="A0A5C6CLG3"/>
<proteinExistence type="predicted"/>
<reference evidence="9 10" key="1">
    <citation type="submission" date="2019-02" db="EMBL/GenBank/DDBJ databases">
        <title>Deep-cultivation of Planctomycetes and their phenomic and genomic characterization uncovers novel biology.</title>
        <authorList>
            <person name="Wiegand S."/>
            <person name="Jogler M."/>
            <person name="Boedeker C."/>
            <person name="Pinto D."/>
            <person name="Vollmers J."/>
            <person name="Rivas-Marin E."/>
            <person name="Kohn T."/>
            <person name="Peeters S.H."/>
            <person name="Heuer A."/>
            <person name="Rast P."/>
            <person name="Oberbeckmann S."/>
            <person name="Bunk B."/>
            <person name="Jeske O."/>
            <person name="Meyerdierks A."/>
            <person name="Storesund J.E."/>
            <person name="Kallscheuer N."/>
            <person name="Luecker S."/>
            <person name="Lage O.M."/>
            <person name="Pohl T."/>
            <person name="Merkel B.J."/>
            <person name="Hornburger P."/>
            <person name="Mueller R.-W."/>
            <person name="Bruemmer F."/>
            <person name="Labrenz M."/>
            <person name="Spormann A.M."/>
            <person name="Op Den Camp H."/>
            <person name="Overmann J."/>
            <person name="Amann R."/>
            <person name="Jetten M.S.M."/>
            <person name="Mascher T."/>
            <person name="Medema M.H."/>
            <person name="Devos D.P."/>
            <person name="Kaster A.-K."/>
            <person name="Ovreas L."/>
            <person name="Rohde M."/>
            <person name="Galperin M.Y."/>
            <person name="Jogler C."/>
        </authorList>
    </citation>
    <scope>NUCLEOTIDE SEQUENCE [LARGE SCALE GENOMIC DNA]</scope>
    <source>
        <strain evidence="9 10">Pla52o</strain>
    </source>
</reference>
<dbReference type="SMART" id="SM00220">
    <property type="entry name" value="S_TKc"/>
    <property type="match status" value="1"/>
</dbReference>
<dbReference type="GO" id="GO:0004674">
    <property type="term" value="F:protein serine/threonine kinase activity"/>
    <property type="evidence" value="ECO:0007669"/>
    <property type="project" value="UniProtKB-EC"/>
</dbReference>
<evidence type="ECO:0000256" key="3">
    <source>
        <dbReference type="ARBA" id="ARBA00022777"/>
    </source>
</evidence>
<evidence type="ECO:0000313" key="10">
    <source>
        <dbReference type="Proteomes" id="UP000316304"/>
    </source>
</evidence>
<evidence type="ECO:0000256" key="2">
    <source>
        <dbReference type="ARBA" id="ARBA00022741"/>
    </source>
</evidence>
<feature type="compositionally biased region" description="Basic and acidic residues" evidence="6">
    <location>
        <begin position="695"/>
        <end position="706"/>
    </location>
</feature>
<evidence type="ECO:0000256" key="7">
    <source>
        <dbReference type="SAM" id="Phobius"/>
    </source>
</evidence>
<dbReference type="PANTHER" id="PTHR43289:SF6">
    <property type="entry name" value="SERINE_THREONINE-PROTEIN KINASE NEKL-3"/>
    <property type="match status" value="1"/>
</dbReference>
<keyword evidence="4 5" id="KW-0067">ATP-binding</keyword>
<evidence type="ECO:0000256" key="1">
    <source>
        <dbReference type="ARBA" id="ARBA00022679"/>
    </source>
</evidence>
<keyword evidence="3 9" id="KW-0418">Kinase</keyword>
<dbReference type="InterPro" id="IPR017441">
    <property type="entry name" value="Protein_kinase_ATP_BS"/>
</dbReference>
<keyword evidence="7" id="KW-0812">Transmembrane</keyword>
<keyword evidence="1 9" id="KW-0808">Transferase</keyword>
<evidence type="ECO:0000256" key="6">
    <source>
        <dbReference type="SAM" id="MobiDB-lite"/>
    </source>
</evidence>
<keyword evidence="2 5" id="KW-0547">Nucleotide-binding</keyword>
<feature type="region of interest" description="Disordered" evidence="6">
    <location>
        <begin position="679"/>
        <end position="706"/>
    </location>
</feature>
<organism evidence="9 10">
    <name type="scientific">Novipirellula galeiformis</name>
    <dbReference type="NCBI Taxonomy" id="2528004"/>
    <lineage>
        <taxon>Bacteria</taxon>
        <taxon>Pseudomonadati</taxon>
        <taxon>Planctomycetota</taxon>
        <taxon>Planctomycetia</taxon>
        <taxon>Pirellulales</taxon>
        <taxon>Pirellulaceae</taxon>
        <taxon>Novipirellula</taxon>
    </lineage>
</organism>
<gene>
    <name evidence="9" type="primary">pknB_4</name>
    <name evidence="9" type="ORF">Pla52o_22110</name>
</gene>
<feature type="domain" description="Protein kinase" evidence="8">
    <location>
        <begin position="387"/>
        <end position="652"/>
    </location>
</feature>
<feature type="transmembrane region" description="Helical" evidence="7">
    <location>
        <begin position="12"/>
        <end position="34"/>
    </location>
</feature>
<dbReference type="GO" id="GO:0005524">
    <property type="term" value="F:ATP binding"/>
    <property type="evidence" value="ECO:0007669"/>
    <property type="project" value="UniProtKB-UniRule"/>
</dbReference>
<accession>A0A5C6CLG3</accession>
<evidence type="ECO:0000259" key="8">
    <source>
        <dbReference type="PROSITE" id="PS50011"/>
    </source>
</evidence>
<keyword evidence="7" id="KW-0472">Membrane</keyword>
<evidence type="ECO:0000313" key="9">
    <source>
        <dbReference type="EMBL" id="TWU24284.1"/>
    </source>
</evidence>
<dbReference type="Pfam" id="PF00069">
    <property type="entry name" value="Pkinase"/>
    <property type="match status" value="1"/>
</dbReference>
<evidence type="ECO:0000256" key="4">
    <source>
        <dbReference type="ARBA" id="ARBA00022840"/>
    </source>
</evidence>
<name>A0A5C6CLG3_9BACT</name>
<sequence>MRGASVRMTRRGGLYGLTLLAIVAMLWVPLNFAVRTSVHEMARQSLRWILNANVAAFERWNQQRESDVVGAMANPKRQSIAERILASQHRHQPLSPEPLESGSNPAAFTKLLAEDSLPDDVLGWALIDVDGRVWCTNLESLLAETLRIPSDALDKTISRQTTITRPFRAPIALSKTGPMSLPTPPVIAAMTPITQGAKTLGCFIYLIDPHDEFSSLFSAASANNVAESFAIDRRGVMLTDSANLPVRKRSGASDGEASAPSILNLKIQNPVAGDGTENHGEPPRPFTLLADQLTRGGMGENVDGYRNHWGVDVIGAWRWLPEYGVGIGVEMSVADAYAPLGILSMIHWALAILMAAAVASLVGLQWLGPRLSQSPGHPLPVRQLGQYQLGRLLGEGAMGAVYLGSHAMLKRNVAIKVLEKEELTSTTASRFAREVRLTAQLRHPNTIAIFDYGRSNDGTFFYVMEYIDGITLQQLIDQEGRQNAGRVISILIQMCGSLSEAHDRGIVHRDIKPANIILAEVSGVGDMIKVLDFGLVKEIVHDSVELTQVDSITGTPMYMSPEAVRDASTADERSDVYAVGAVGYALLTGVPLFERGGAVDICLKQLNETPLRPADRVGVPFAEDLQNVLMSCLQKDANQRPLSMDQLADTLRACEDHGRWAHVDSIHWWKHYLERRQELQGTESQAPSDSDLSDETTKHHTREFSG</sequence>
<dbReference type="PROSITE" id="PS00107">
    <property type="entry name" value="PROTEIN_KINASE_ATP"/>
    <property type="match status" value="1"/>
</dbReference>
<dbReference type="EC" id="2.7.11.1" evidence="9"/>
<protein>
    <submittedName>
        <fullName evidence="9">Serine/threonine-protein kinase PknB</fullName>
        <ecNumber evidence="9">2.7.11.1</ecNumber>
    </submittedName>
</protein>
<dbReference type="PROSITE" id="PS00108">
    <property type="entry name" value="PROTEIN_KINASE_ST"/>
    <property type="match status" value="1"/>
</dbReference>
<dbReference type="CDD" id="cd14014">
    <property type="entry name" value="STKc_PknB_like"/>
    <property type="match status" value="1"/>
</dbReference>